<dbReference type="AlphaFoldDB" id="A0A9W8HK27"/>
<dbReference type="InterPro" id="IPR038279">
    <property type="entry name" value="Ndc10_dom2_sf"/>
</dbReference>
<proteinExistence type="predicted"/>
<keyword evidence="3" id="KW-1185">Reference proteome</keyword>
<reference evidence="2" key="1">
    <citation type="submission" date="2022-07" db="EMBL/GenBank/DDBJ databases">
        <title>Phylogenomic reconstructions and comparative analyses of Kickxellomycotina fungi.</title>
        <authorList>
            <person name="Reynolds N.K."/>
            <person name="Stajich J.E."/>
            <person name="Barry K."/>
            <person name="Grigoriev I.V."/>
            <person name="Crous P."/>
            <person name="Smith M.E."/>
        </authorList>
    </citation>
    <scope>NUCLEOTIDE SEQUENCE</scope>
    <source>
        <strain evidence="2">NBRC 105414</strain>
    </source>
</reference>
<dbReference type="GO" id="GO:0003677">
    <property type="term" value="F:DNA binding"/>
    <property type="evidence" value="ECO:0007669"/>
    <property type="project" value="InterPro"/>
</dbReference>
<name>A0A9W8HK27_9FUNG</name>
<organism evidence="2 3">
    <name type="scientific">Coemansia javaensis</name>
    <dbReference type="NCBI Taxonomy" id="2761396"/>
    <lineage>
        <taxon>Eukaryota</taxon>
        <taxon>Fungi</taxon>
        <taxon>Fungi incertae sedis</taxon>
        <taxon>Zoopagomycota</taxon>
        <taxon>Kickxellomycotina</taxon>
        <taxon>Kickxellomycetes</taxon>
        <taxon>Kickxellales</taxon>
        <taxon>Kickxellaceae</taxon>
        <taxon>Coemansia</taxon>
    </lineage>
</organism>
<feature type="compositionally biased region" description="Low complexity" evidence="1">
    <location>
        <begin position="272"/>
        <end position="282"/>
    </location>
</feature>
<dbReference type="OrthoDB" id="5584977at2759"/>
<protein>
    <recommendedName>
        <fullName evidence="4">Ndc10 domain-containing protein</fullName>
    </recommendedName>
</protein>
<comment type="caution">
    <text evidence="2">The sequence shown here is derived from an EMBL/GenBank/DDBJ whole genome shotgun (WGS) entry which is preliminary data.</text>
</comment>
<dbReference type="Proteomes" id="UP001140217">
    <property type="component" value="Unassembled WGS sequence"/>
</dbReference>
<feature type="region of interest" description="Disordered" evidence="1">
    <location>
        <begin position="479"/>
        <end position="508"/>
    </location>
</feature>
<accession>A0A9W8HK27</accession>
<evidence type="ECO:0000313" key="3">
    <source>
        <dbReference type="Proteomes" id="UP001140217"/>
    </source>
</evidence>
<feature type="region of interest" description="Disordered" evidence="1">
    <location>
        <begin position="146"/>
        <end position="282"/>
    </location>
</feature>
<evidence type="ECO:0000256" key="1">
    <source>
        <dbReference type="SAM" id="MobiDB-lite"/>
    </source>
</evidence>
<gene>
    <name evidence="2" type="ORF">H4R18_000328</name>
</gene>
<sequence length="962" mass="104936">MNAGGAAGSPHGAATLLQHLKESQELYQNCEFISKKTRSIYAWRAALWVRYCKENGMDFAVTEDKLIDYLDWLFDIDLVNKINTKKSYVPDILRDHMGSVICLWRIQTGNNPDLVSPKEGTRYQAKWDEILRNHPRRERFRQHSFAHDGHPAEPSAAAGSSSAAAAAALPRPPAGHPGTYAADALYRQPAGHPQHLHHQHQHTHQHHLQQQQQQQQQHTPLLQQQPHTPLLQQPQHSQRQHPPLPPPHRHQQPMSPSESPYQVQHDYGRAGGRPPAAQPHHAAAAAAAIAEPVEMAWQLQWMQSPSWAPTAARMLFTVAMATWTEARQVADLRLGDVCFGSSKMAPRLPSSVMQIALLAGSHARPAGPSAQAPAARQLFSIIRARNPLTCSWNAVASVLFHRWHIANTPPPPLDNGTWQAIPMLPVRVNAAAPPPDHAGAAAAMLSERQDLVRDLLPQHRLPTERVVRLHGLECARQMASPGSVSGSEIGDGGRRGSPVIAPLSNDGAPPDRLERLMAANSGYYEEYHCIQRHKVIPSEALQHTAVPAGVGIEERRSISRFLDFLLDMRIILLQDVAILKCCMDHLPPRFDAASILSEPMFNSLEFARYCELMQREAAEEIRALRYDLDVAAGGYDSARDGHHSARLAFGPAAAQDPPPLPQHGDGSMAAGSPHGRPFSPVVSPSPPLPGAPDMARNPTLFMDIPGIGIDAHMKGAPPAGPQVETSHSMPSRSMENWGDRFFESRGQTPGGSGSPAVFPAPGGSVRSMVRRRTGGPSTPLLPSASVLPQPGSPYSAVSPRTYWRSTHHQQRAARSPSRASQSPRINALALGGERSGPTVLPSISQFTQPVLAAKSPVQPGAAAAAPGQHQGGQRREINPLSLPAALRRSSDLAADSAASGMAPGRDTLTPSEIEQLSALREENTHLRERMQVLELTVAKRQEEMQSWMSRIEKRLMRNSDGE</sequence>
<dbReference type="Gene3D" id="1.10.443.20">
    <property type="entry name" value="Centromere DNA-binding protein complex CBF3 subunit, domain 2"/>
    <property type="match status" value="1"/>
</dbReference>
<feature type="compositionally biased region" description="Basic residues" evidence="1">
    <location>
        <begin position="194"/>
        <end position="207"/>
    </location>
</feature>
<evidence type="ECO:0000313" key="2">
    <source>
        <dbReference type="EMBL" id="KAJ2785782.1"/>
    </source>
</evidence>
<feature type="compositionally biased region" description="Low complexity" evidence="1">
    <location>
        <begin position="812"/>
        <end position="823"/>
    </location>
</feature>
<feature type="region of interest" description="Disordered" evidence="1">
    <location>
        <begin position="650"/>
        <end position="823"/>
    </location>
</feature>
<feature type="compositionally biased region" description="Low complexity" evidence="1">
    <location>
        <begin position="152"/>
        <end position="169"/>
    </location>
</feature>
<dbReference type="EMBL" id="JANBUL010000007">
    <property type="protein sequence ID" value="KAJ2785782.1"/>
    <property type="molecule type" value="Genomic_DNA"/>
</dbReference>
<evidence type="ECO:0008006" key="4">
    <source>
        <dbReference type="Google" id="ProtNLM"/>
    </source>
</evidence>
<feature type="compositionally biased region" description="Polar residues" evidence="1">
    <location>
        <begin position="723"/>
        <end position="734"/>
    </location>
</feature>
<feature type="compositionally biased region" description="Low complexity" evidence="1">
    <location>
        <begin position="208"/>
        <end position="241"/>
    </location>
</feature>